<proteinExistence type="predicted"/>
<dbReference type="Proteomes" id="UP000692954">
    <property type="component" value="Unassembled WGS sequence"/>
</dbReference>
<evidence type="ECO:0000313" key="2">
    <source>
        <dbReference type="Proteomes" id="UP000692954"/>
    </source>
</evidence>
<accession>A0A8S1LMT7</accession>
<reference evidence="1" key="1">
    <citation type="submission" date="2021-01" db="EMBL/GenBank/DDBJ databases">
        <authorList>
            <consortium name="Genoscope - CEA"/>
            <person name="William W."/>
        </authorList>
    </citation>
    <scope>NUCLEOTIDE SEQUENCE</scope>
</reference>
<gene>
    <name evidence="1" type="ORF">PSON_ATCC_30995.1.T0250164</name>
</gene>
<protein>
    <submittedName>
        <fullName evidence="1">Uncharacterized protein</fullName>
    </submittedName>
</protein>
<dbReference type="EMBL" id="CAJJDN010000025">
    <property type="protein sequence ID" value="CAD8069270.1"/>
    <property type="molecule type" value="Genomic_DNA"/>
</dbReference>
<organism evidence="1 2">
    <name type="scientific">Paramecium sonneborni</name>
    <dbReference type="NCBI Taxonomy" id="65129"/>
    <lineage>
        <taxon>Eukaryota</taxon>
        <taxon>Sar</taxon>
        <taxon>Alveolata</taxon>
        <taxon>Ciliophora</taxon>
        <taxon>Intramacronucleata</taxon>
        <taxon>Oligohymenophorea</taxon>
        <taxon>Peniculida</taxon>
        <taxon>Parameciidae</taxon>
        <taxon>Paramecium</taxon>
    </lineage>
</organism>
<keyword evidence="2" id="KW-1185">Reference proteome</keyword>
<evidence type="ECO:0000313" key="1">
    <source>
        <dbReference type="EMBL" id="CAD8069270.1"/>
    </source>
</evidence>
<sequence length="267" mass="31682">MKNQKIKIQSPFQCKLNEIYGNIEQNMQNNKQNQPGPKSLRTQESTLTKHSEAFSILDSRILENKDNLELQVLRYPNPQTMFHNPSVSLMPNFSNFFISNQYNTTIADQLLHSQLMPQSNAFQAMPLKSLAAEGMRIVCEIDILMLRHYYQLREQIFNKHNQTTSKRMDNNSNQIDWIKGRFQYRFKEKISKMMCKLVDEVKSLINNKTEDDQQINIDKLRFQPEELIQLDKELKEKREDLQEYLDPYEVCGRIAKLIEMYFRSSDQ</sequence>
<name>A0A8S1LMT7_9CILI</name>
<comment type="caution">
    <text evidence="1">The sequence shown here is derived from an EMBL/GenBank/DDBJ whole genome shotgun (WGS) entry which is preliminary data.</text>
</comment>
<dbReference type="OrthoDB" id="295089at2759"/>
<dbReference type="AlphaFoldDB" id="A0A8S1LMT7"/>